<feature type="domain" description="MmgE/PrpD N-terminal" evidence="2">
    <location>
        <begin position="5"/>
        <end position="242"/>
    </location>
</feature>
<evidence type="ECO:0000313" key="4">
    <source>
        <dbReference type="EMBL" id="MBZ7987159.1"/>
    </source>
</evidence>
<dbReference type="InterPro" id="IPR042188">
    <property type="entry name" value="MmgE/PrpD_sf_2"/>
</dbReference>
<dbReference type="InterPro" id="IPR045337">
    <property type="entry name" value="MmgE_PrpD_C"/>
</dbReference>
<dbReference type="Gene3D" id="3.30.1330.120">
    <property type="entry name" value="2-methylcitrate dehydratase PrpD"/>
    <property type="match status" value="1"/>
</dbReference>
<feature type="domain" description="MmgE/PrpD C-terminal" evidence="3">
    <location>
        <begin position="267"/>
        <end position="421"/>
    </location>
</feature>
<proteinExistence type="inferred from homology"/>
<reference evidence="4 5" key="1">
    <citation type="submission" date="2020-07" db="EMBL/GenBank/DDBJ databases">
        <title>Transfer of Campylobacter canadensis to the novel genus Avispirillum gen. nov., that also includes two novel species recovered from migratory waterfowl: Avispirillum anseris sp. nov. and Avispirillum brantae sp. nov.</title>
        <authorList>
            <person name="Miller W.G."/>
            <person name="Chapman M.H."/>
            <person name="Yee E."/>
            <person name="Inglis G.D."/>
        </authorList>
    </citation>
    <scope>NUCLEOTIDE SEQUENCE [LARGE SCALE GENOMIC DNA]</scope>
    <source>
        <strain evidence="4 5">L283</strain>
    </source>
</reference>
<keyword evidence="5" id="KW-1185">Reference proteome</keyword>
<dbReference type="RefSeq" id="WP_224325243.1">
    <property type="nucleotide sequence ID" value="NZ_JACGBB010000005.1"/>
</dbReference>
<dbReference type="PANTHER" id="PTHR16943">
    <property type="entry name" value="2-METHYLCITRATE DEHYDRATASE-RELATED"/>
    <property type="match status" value="1"/>
</dbReference>
<dbReference type="InterPro" id="IPR036148">
    <property type="entry name" value="MmgE/PrpD_sf"/>
</dbReference>
<protein>
    <submittedName>
        <fullName evidence="4">MmgE/PrpD family protein</fullName>
    </submittedName>
</protein>
<evidence type="ECO:0000259" key="3">
    <source>
        <dbReference type="Pfam" id="PF19305"/>
    </source>
</evidence>
<evidence type="ECO:0000256" key="1">
    <source>
        <dbReference type="ARBA" id="ARBA00006174"/>
    </source>
</evidence>
<name>A0ABS7WT95_9BACT</name>
<comment type="similarity">
    <text evidence="1">Belongs to the PrpD family.</text>
</comment>
<dbReference type="EMBL" id="JACGBB010000005">
    <property type="protein sequence ID" value="MBZ7987159.1"/>
    <property type="molecule type" value="Genomic_DNA"/>
</dbReference>
<dbReference type="SUPFAM" id="SSF103378">
    <property type="entry name" value="2-methylcitrate dehydratase PrpD"/>
    <property type="match status" value="1"/>
</dbReference>
<organism evidence="4 5">
    <name type="scientific">Campylobacter canadensis</name>
    <dbReference type="NCBI Taxonomy" id="449520"/>
    <lineage>
        <taxon>Bacteria</taxon>
        <taxon>Pseudomonadati</taxon>
        <taxon>Campylobacterota</taxon>
        <taxon>Epsilonproteobacteria</taxon>
        <taxon>Campylobacterales</taxon>
        <taxon>Campylobacteraceae</taxon>
        <taxon>Campylobacter</taxon>
    </lineage>
</organism>
<dbReference type="InterPro" id="IPR042183">
    <property type="entry name" value="MmgE/PrpD_sf_1"/>
</dbReference>
<sequence>MLYSEKLADFVINTKYEDIPTSVITRAKELMLDTVGVAIAGSTNDAILKSIKAFKDENANVSIWGSDFKATPINAAMLNAMSSHVLDFDDTLTKAILHASAILTPLCLSYGFSKTNDGKKILKAFIMGWEVAGRIGIASNGTFHKKGFHTSAIAGVFAATTAACIINDLDSLQTINALGFAASFAGGINEFLSNGSNSKILHIANAVLNGIRASKYAQIGLFAPVSIFEGRDNIFRAFGIENECNKEQLDENLSKDYMIMQVSIKPYPSCHFAHGLIDCAKLLKEDGIKACDIEEIICYVNSVPISFICEPIEQKHNPKSDYEVKFSFAYLFSLMFIDGYLNLKSFENIKRKEIADFAKKIKYEKYESTYFPKYFYGKISVKLKNQKTLIKEVKINKGNPENPLNKDELLEKFYSNVNNLALSNSIKEQILNIENIKNFKTPNK</sequence>
<evidence type="ECO:0000313" key="5">
    <source>
        <dbReference type="Proteomes" id="UP000786183"/>
    </source>
</evidence>
<dbReference type="Proteomes" id="UP000786183">
    <property type="component" value="Unassembled WGS sequence"/>
</dbReference>
<dbReference type="InterPro" id="IPR005656">
    <property type="entry name" value="MmgE_PrpD"/>
</dbReference>
<dbReference type="Pfam" id="PF03972">
    <property type="entry name" value="MmgE_PrpD_N"/>
    <property type="match status" value="1"/>
</dbReference>
<gene>
    <name evidence="4" type="ORF">AVCANL283_03410</name>
</gene>
<dbReference type="InterPro" id="IPR045336">
    <property type="entry name" value="MmgE_PrpD_N"/>
</dbReference>
<dbReference type="PANTHER" id="PTHR16943:SF8">
    <property type="entry name" value="2-METHYLCITRATE DEHYDRATASE"/>
    <property type="match status" value="1"/>
</dbReference>
<comment type="caution">
    <text evidence="4">The sequence shown here is derived from an EMBL/GenBank/DDBJ whole genome shotgun (WGS) entry which is preliminary data.</text>
</comment>
<accession>A0ABS7WT95</accession>
<dbReference type="Pfam" id="PF19305">
    <property type="entry name" value="MmgE_PrpD_C"/>
    <property type="match status" value="1"/>
</dbReference>
<evidence type="ECO:0000259" key="2">
    <source>
        <dbReference type="Pfam" id="PF03972"/>
    </source>
</evidence>
<dbReference type="Gene3D" id="1.10.4100.10">
    <property type="entry name" value="2-methylcitrate dehydratase PrpD"/>
    <property type="match status" value="1"/>
</dbReference>